<feature type="region of interest" description="Disordered" evidence="1">
    <location>
        <begin position="108"/>
        <end position="132"/>
    </location>
</feature>
<evidence type="ECO:0000256" key="1">
    <source>
        <dbReference type="SAM" id="MobiDB-lite"/>
    </source>
</evidence>
<name>Q6YTP8_ORYSJ</name>
<gene>
    <name evidence="2" type="primary">OSJNBa0030G18.28</name>
</gene>
<evidence type="ECO:0000313" key="3">
    <source>
        <dbReference type="Proteomes" id="UP000000763"/>
    </source>
</evidence>
<dbReference type="EMBL" id="AP005925">
    <property type="protein sequence ID" value="BAD03918.1"/>
    <property type="molecule type" value="Genomic_DNA"/>
</dbReference>
<reference evidence="3" key="1">
    <citation type="journal article" date="2005" name="Nature">
        <title>The map-based sequence of the rice genome.</title>
        <authorList>
            <consortium name="International rice genome sequencing project (IRGSP)"/>
            <person name="Matsumoto T."/>
            <person name="Wu J."/>
            <person name="Kanamori H."/>
            <person name="Katayose Y."/>
            <person name="Fujisawa M."/>
            <person name="Namiki N."/>
            <person name="Mizuno H."/>
            <person name="Yamamoto K."/>
            <person name="Antonio B.A."/>
            <person name="Baba T."/>
            <person name="Sakata K."/>
            <person name="Nagamura Y."/>
            <person name="Aoki H."/>
            <person name="Arikawa K."/>
            <person name="Arita K."/>
            <person name="Bito T."/>
            <person name="Chiden Y."/>
            <person name="Fujitsuka N."/>
            <person name="Fukunaka R."/>
            <person name="Hamada M."/>
            <person name="Harada C."/>
            <person name="Hayashi A."/>
            <person name="Hijishita S."/>
            <person name="Honda M."/>
            <person name="Hosokawa S."/>
            <person name="Ichikawa Y."/>
            <person name="Idonuma A."/>
            <person name="Iijima M."/>
            <person name="Ikeda M."/>
            <person name="Ikeno M."/>
            <person name="Ito K."/>
            <person name="Ito S."/>
            <person name="Ito T."/>
            <person name="Ito Y."/>
            <person name="Ito Y."/>
            <person name="Iwabuchi A."/>
            <person name="Kamiya K."/>
            <person name="Karasawa W."/>
            <person name="Kurita K."/>
            <person name="Katagiri S."/>
            <person name="Kikuta A."/>
            <person name="Kobayashi H."/>
            <person name="Kobayashi N."/>
            <person name="Machita K."/>
            <person name="Maehara T."/>
            <person name="Masukawa M."/>
            <person name="Mizubayashi T."/>
            <person name="Mukai Y."/>
            <person name="Nagasaki H."/>
            <person name="Nagata Y."/>
            <person name="Naito S."/>
            <person name="Nakashima M."/>
            <person name="Nakama Y."/>
            <person name="Nakamichi Y."/>
            <person name="Nakamura M."/>
            <person name="Meguro A."/>
            <person name="Negishi M."/>
            <person name="Ohta I."/>
            <person name="Ohta T."/>
            <person name="Okamoto M."/>
            <person name="Ono N."/>
            <person name="Saji S."/>
            <person name="Sakaguchi M."/>
            <person name="Sakai K."/>
            <person name="Shibata M."/>
            <person name="Shimokawa T."/>
            <person name="Song J."/>
            <person name="Takazaki Y."/>
            <person name="Terasawa K."/>
            <person name="Tsugane M."/>
            <person name="Tsuji K."/>
            <person name="Ueda S."/>
            <person name="Waki K."/>
            <person name="Yamagata H."/>
            <person name="Yamamoto M."/>
            <person name="Yamamoto S."/>
            <person name="Yamane H."/>
            <person name="Yoshiki S."/>
            <person name="Yoshihara R."/>
            <person name="Yukawa K."/>
            <person name="Zhong H."/>
            <person name="Yano M."/>
            <person name="Yuan Q."/>
            <person name="Ouyang S."/>
            <person name="Liu J."/>
            <person name="Jones K.M."/>
            <person name="Gansberger K."/>
            <person name="Moffat K."/>
            <person name="Hill J."/>
            <person name="Bera J."/>
            <person name="Fadrosh D."/>
            <person name="Jin S."/>
            <person name="Johri S."/>
            <person name="Kim M."/>
            <person name="Overton L."/>
            <person name="Reardon M."/>
            <person name="Tsitrin T."/>
            <person name="Vuong H."/>
            <person name="Weaver B."/>
            <person name="Ciecko A."/>
            <person name="Tallon L."/>
            <person name="Jackson J."/>
            <person name="Pai G."/>
            <person name="Aken S.V."/>
            <person name="Utterback T."/>
            <person name="Reidmuller S."/>
            <person name="Feldblyum T."/>
            <person name="Hsiao J."/>
            <person name="Zismann V."/>
            <person name="Iobst S."/>
            <person name="de Vazeille A.R."/>
            <person name="Buell C.R."/>
            <person name="Ying K."/>
            <person name="Li Y."/>
            <person name="Lu T."/>
            <person name="Huang Y."/>
            <person name="Zhao Q."/>
            <person name="Feng Q."/>
            <person name="Zhang L."/>
            <person name="Zhu J."/>
            <person name="Weng Q."/>
            <person name="Mu J."/>
            <person name="Lu Y."/>
            <person name="Fan D."/>
            <person name="Liu Y."/>
            <person name="Guan J."/>
            <person name="Zhang Y."/>
            <person name="Yu S."/>
            <person name="Liu X."/>
            <person name="Zhang Y."/>
            <person name="Hong G."/>
            <person name="Han B."/>
            <person name="Choisne N."/>
            <person name="Demange N."/>
            <person name="Orjeda G."/>
            <person name="Samain S."/>
            <person name="Cattolico L."/>
            <person name="Pelletier E."/>
            <person name="Couloux A."/>
            <person name="Segurens B."/>
            <person name="Wincker P."/>
            <person name="D'Hont A."/>
            <person name="Scarpelli C."/>
            <person name="Weissenbach J."/>
            <person name="Salanoubat M."/>
            <person name="Quetier F."/>
            <person name="Yu Y."/>
            <person name="Kim H.R."/>
            <person name="Rambo T."/>
            <person name="Currie J."/>
            <person name="Collura K."/>
            <person name="Luo M."/>
            <person name="Yang T."/>
            <person name="Ammiraju J.S.S."/>
            <person name="Engler F."/>
            <person name="Soderlund C."/>
            <person name="Wing R.A."/>
            <person name="Palmer L.E."/>
            <person name="de la Bastide M."/>
            <person name="Spiegel L."/>
            <person name="Nascimento L."/>
            <person name="Zutavern T."/>
            <person name="O'Shaughnessy A."/>
            <person name="Dike S."/>
            <person name="Dedhia N."/>
            <person name="Preston R."/>
            <person name="Balija V."/>
            <person name="McCombie W.R."/>
            <person name="Chow T."/>
            <person name="Chen H."/>
            <person name="Chung M."/>
            <person name="Chen C."/>
            <person name="Shaw J."/>
            <person name="Wu H."/>
            <person name="Hsiao K."/>
            <person name="Chao Y."/>
            <person name="Chu M."/>
            <person name="Cheng C."/>
            <person name="Hour A."/>
            <person name="Lee P."/>
            <person name="Lin S."/>
            <person name="Lin Y."/>
            <person name="Liou J."/>
            <person name="Liu S."/>
            <person name="Hsing Y."/>
            <person name="Raghuvanshi S."/>
            <person name="Mohanty A."/>
            <person name="Bharti A.K."/>
            <person name="Gaur A."/>
            <person name="Gupta V."/>
            <person name="Kumar D."/>
            <person name="Ravi V."/>
            <person name="Vij S."/>
            <person name="Kapur A."/>
            <person name="Khurana P."/>
            <person name="Khurana P."/>
            <person name="Khurana J.P."/>
            <person name="Tyagi A.K."/>
            <person name="Gaikwad K."/>
            <person name="Singh A."/>
            <person name="Dalal V."/>
            <person name="Srivastava S."/>
            <person name="Dixit A."/>
            <person name="Pal A.K."/>
            <person name="Ghazi I.A."/>
            <person name="Yadav M."/>
            <person name="Pandit A."/>
            <person name="Bhargava A."/>
            <person name="Sureshbabu K."/>
            <person name="Batra K."/>
            <person name="Sharma T.R."/>
            <person name="Mohapatra T."/>
            <person name="Singh N.K."/>
            <person name="Messing J."/>
            <person name="Nelson A.B."/>
            <person name="Fuks G."/>
            <person name="Kavchok S."/>
            <person name="Keizer G."/>
            <person name="Linton E."/>
            <person name="Llaca V."/>
            <person name="Song R."/>
            <person name="Tanyolac B."/>
            <person name="Young S."/>
            <person name="Ho-Il K."/>
            <person name="Hahn J.H."/>
            <person name="Sangsakoo G."/>
            <person name="Vanavichit A."/>
            <person name="de Mattos Luiz.A.T."/>
            <person name="Zimmer P.D."/>
            <person name="Malone G."/>
            <person name="Dellagostin O."/>
            <person name="de Oliveira A.C."/>
            <person name="Bevan M."/>
            <person name="Bancroft I."/>
            <person name="Minx P."/>
            <person name="Cordum H."/>
            <person name="Wilson R."/>
            <person name="Cheng Z."/>
            <person name="Jin W."/>
            <person name="Jiang J."/>
            <person name="Leong S.A."/>
            <person name="Iwama H."/>
            <person name="Gojobori T."/>
            <person name="Itoh T."/>
            <person name="Niimura Y."/>
            <person name="Fujii Y."/>
            <person name="Habara T."/>
            <person name="Sakai H."/>
            <person name="Sato Y."/>
            <person name="Wilson G."/>
            <person name="Kumar K."/>
            <person name="McCouch S."/>
            <person name="Juretic N."/>
            <person name="Hoen D."/>
            <person name="Wright S."/>
            <person name="Bruskiewich R."/>
            <person name="Bureau T."/>
            <person name="Miyao A."/>
            <person name="Hirochika H."/>
            <person name="Nishikawa T."/>
            <person name="Kadowaki K."/>
            <person name="Sugiura M."/>
            <person name="Burr B."/>
            <person name="Sasaki T."/>
        </authorList>
    </citation>
    <scope>NUCLEOTIDE SEQUENCE [LARGE SCALE GENOMIC DNA]</scope>
    <source>
        <strain evidence="3">cv. Nipponbare</strain>
    </source>
</reference>
<proteinExistence type="predicted"/>
<feature type="compositionally biased region" description="Basic and acidic residues" evidence="1">
    <location>
        <begin position="16"/>
        <end position="27"/>
    </location>
</feature>
<reference evidence="3" key="2">
    <citation type="journal article" date="2008" name="Nucleic Acids Res.">
        <title>The rice annotation project database (RAP-DB): 2008 update.</title>
        <authorList>
            <consortium name="The rice annotation project (RAP)"/>
        </authorList>
    </citation>
    <scope>GENOME REANNOTATION</scope>
    <source>
        <strain evidence="3">cv. Nipponbare</strain>
    </source>
</reference>
<protein>
    <submittedName>
        <fullName evidence="2">Uncharacterized protein</fullName>
    </submittedName>
</protein>
<sequence>MDLADVSKGAAGADTRAPHVSESKGEGARWTWSTRGLGRNGGPAAFREREPADGSREDLGRMGEEVRRGREGSQRHESLVGGENWRRMRTGARGTVFRSGAKRRLESAAAVEGGGARGDGASEAGRGNGADAGVRHGMAKLMAHLVRRGDGGSSGGARLEIAGERRRWGSAWRAR</sequence>
<feature type="region of interest" description="Disordered" evidence="1">
    <location>
        <begin position="1"/>
        <end position="81"/>
    </location>
</feature>
<feature type="region of interest" description="Disordered" evidence="1">
    <location>
        <begin position="146"/>
        <end position="175"/>
    </location>
</feature>
<feature type="compositionally biased region" description="Basic and acidic residues" evidence="1">
    <location>
        <begin position="46"/>
        <end position="78"/>
    </location>
</feature>
<dbReference type="Proteomes" id="UP000000763">
    <property type="component" value="Chromosome 8"/>
</dbReference>
<dbReference type="AlphaFoldDB" id="Q6YTP8"/>
<organism evidence="2 3">
    <name type="scientific">Oryza sativa subsp. japonica</name>
    <name type="common">Rice</name>
    <dbReference type="NCBI Taxonomy" id="39947"/>
    <lineage>
        <taxon>Eukaryota</taxon>
        <taxon>Viridiplantae</taxon>
        <taxon>Streptophyta</taxon>
        <taxon>Embryophyta</taxon>
        <taxon>Tracheophyta</taxon>
        <taxon>Spermatophyta</taxon>
        <taxon>Magnoliopsida</taxon>
        <taxon>Liliopsida</taxon>
        <taxon>Poales</taxon>
        <taxon>Poaceae</taxon>
        <taxon>BOP clade</taxon>
        <taxon>Oryzoideae</taxon>
        <taxon>Oryzeae</taxon>
        <taxon>Oryzinae</taxon>
        <taxon>Oryza</taxon>
        <taxon>Oryza sativa</taxon>
    </lineage>
</organism>
<evidence type="ECO:0000313" key="2">
    <source>
        <dbReference type="EMBL" id="BAD03918.1"/>
    </source>
</evidence>
<accession>Q6YTP8</accession>